<feature type="compositionally biased region" description="Low complexity" evidence="7">
    <location>
        <begin position="222"/>
        <end position="231"/>
    </location>
</feature>
<name>A0AAV5RDZ6_STABA</name>
<feature type="region of interest" description="Disordered" evidence="7">
    <location>
        <begin position="1"/>
        <end position="125"/>
    </location>
</feature>
<feature type="region of interest" description="Disordered" evidence="7">
    <location>
        <begin position="268"/>
        <end position="353"/>
    </location>
</feature>
<evidence type="ECO:0000256" key="2">
    <source>
        <dbReference type="ARBA" id="ARBA00019535"/>
    </source>
</evidence>
<evidence type="ECO:0000313" key="12">
    <source>
        <dbReference type="Proteomes" id="UP001362899"/>
    </source>
</evidence>
<dbReference type="GO" id="GO:0022857">
    <property type="term" value="F:transmembrane transporter activity"/>
    <property type="evidence" value="ECO:0007669"/>
    <property type="project" value="InterPro"/>
</dbReference>
<feature type="compositionally biased region" description="Basic and acidic residues" evidence="7">
    <location>
        <begin position="275"/>
        <end position="287"/>
    </location>
</feature>
<keyword evidence="3 8" id="KW-0812">Transmembrane</keyword>
<evidence type="ECO:0000256" key="6">
    <source>
        <dbReference type="ARBA" id="ARBA00034125"/>
    </source>
</evidence>
<sequence>MPNDPLNPKDNKPKRPSPFKSVRWRGSNSNDESNTRGSPDDRRRGQMPSKIYVEQVSSDSSSSDDSDDNSDSSIKQTTRANTWFNRLRSGDAEDLSGDESDRESNENENENENENDDGILSINVPPSIRVSAHHANPFANIMDIGTKTSGGLAPSVSSHSASIDSIDEEYRQRRNQLLASNVRSQPTSPTLPPIDDRNIDAIPLHDMRPSVNQRREFTKPIDNSSSSADASAEADDPVSKAELYRQEVEKQQKLRQRAINRIIDKQKAKQINESASKEGTPDLHAIDRTTSNNSGRSRSNSNTNSNNGSIYVNGRKSSDSTSVRSQHSSNRPTLTRTKLRSLEEDDSDSDDERKRLKDLEEANKLQAEQHARDLVSTHIGTTLLGSHKDDGYVPNNDFALNIGLDDDNLSAMELSEPEKQDDSSKGDSSSRDDDKDKKIPHNTQHTASESDDESLSSVQREANLRGDPDYVPPPKKVKEGVLGSLLKLYAGQEEELSPMTSTATSPAESPLNTPMENFDASNYLSVHRPSQFGPPESSGPPGSKHSRRPSYLRTYSSEDALGREAKGRPKWYKRASSSYVPSLQKIASGATDAATHTANTFTKNPLKRTTSGKTHTVSDLAGDFGSLAGVPGMIGHKGMEGIAALRDKETRKRQKKVNQQRKEKEKALKKARLAEQARITVHIADVLQRQRFLLRLGRALMLFGAPSHRLEEYLKITARVLEIDAQVLYIPGCMLVSFGDATTHTSETKLLRVTQGLNLGKLHATHLLYKEVVHDLMGLEEASSHIDHLLSSKDLYPWWLVVIFYGIACLSFGMYSYGGWWHDLPILFLVGGAVGFLQFWVQPRSDLYSNVFEVSSSIIVSFVGRAIGSIGHGDDRVFCFAAIVQGSLSLILPGYIILVGALELQTKNLVAGSVRMFYANIYSLFLSFGITLGSAIYGWIDSNASGETTCTRIIDPKWRILFVPAATAFIAAVNQASPRQLPVMVIVGCSGYCVLYFVQQEVQSAAAFTSAIGAFTIGILGNLYSRVGHGLAFAAMLPGIFCLVPSGVAAQGSLVAGVAFADAIVQSTDSKNNATSTSIAEQASNDITQLGSTMTQVAVGIVVGLFAATLVVYPLGFKKKRSGLFTF</sequence>
<feature type="compositionally biased region" description="Low complexity" evidence="7">
    <location>
        <begin position="288"/>
        <end position="309"/>
    </location>
</feature>
<comment type="similarity">
    <text evidence="6">Belongs to the ThrE exporter (TC 2.A.79) family.</text>
</comment>
<feature type="compositionally biased region" description="Polar residues" evidence="7">
    <location>
        <begin position="178"/>
        <end position="188"/>
    </location>
</feature>
<feature type="transmembrane region" description="Helical" evidence="8">
    <location>
        <begin position="1005"/>
        <end position="1024"/>
    </location>
</feature>
<feature type="region of interest" description="Disordered" evidence="7">
    <location>
        <begin position="414"/>
        <end position="477"/>
    </location>
</feature>
<dbReference type="InterPro" id="IPR010619">
    <property type="entry name" value="ThrE-like_N"/>
</dbReference>
<feature type="transmembrane region" description="Helical" evidence="8">
    <location>
        <begin position="1031"/>
        <end position="1050"/>
    </location>
</feature>
<feature type="domain" description="Threonine/Serine exporter ThrE" evidence="10">
    <location>
        <begin position="961"/>
        <end position="1110"/>
    </location>
</feature>
<organism evidence="11 12">
    <name type="scientific">Starmerella bacillaris</name>
    <name type="common">Yeast</name>
    <name type="synonym">Candida zemplinina</name>
    <dbReference type="NCBI Taxonomy" id="1247836"/>
    <lineage>
        <taxon>Eukaryota</taxon>
        <taxon>Fungi</taxon>
        <taxon>Dikarya</taxon>
        <taxon>Ascomycota</taxon>
        <taxon>Saccharomycotina</taxon>
        <taxon>Dipodascomycetes</taxon>
        <taxon>Dipodascales</taxon>
        <taxon>Trichomonascaceae</taxon>
        <taxon>Starmerella</taxon>
    </lineage>
</organism>
<dbReference type="InterPro" id="IPR051361">
    <property type="entry name" value="ThrE/Ser_Exporter"/>
</dbReference>
<proteinExistence type="inferred from homology"/>
<reference evidence="11 12" key="1">
    <citation type="journal article" date="2023" name="Elife">
        <title>Identification of key yeast species and microbe-microbe interactions impacting larval growth of Drosophila in the wild.</title>
        <authorList>
            <person name="Mure A."/>
            <person name="Sugiura Y."/>
            <person name="Maeda R."/>
            <person name="Honda K."/>
            <person name="Sakurai N."/>
            <person name="Takahashi Y."/>
            <person name="Watada M."/>
            <person name="Katoh T."/>
            <person name="Gotoh A."/>
            <person name="Gotoh Y."/>
            <person name="Taniguchi I."/>
            <person name="Nakamura K."/>
            <person name="Hayashi T."/>
            <person name="Katayama T."/>
            <person name="Uemura T."/>
            <person name="Hattori Y."/>
        </authorList>
    </citation>
    <scope>NUCLEOTIDE SEQUENCE [LARGE SCALE GENOMIC DNA]</scope>
    <source>
        <strain evidence="11 12">SB-73</strain>
    </source>
</reference>
<dbReference type="Pfam" id="PF06738">
    <property type="entry name" value="ThrE"/>
    <property type="match status" value="1"/>
</dbReference>
<feature type="region of interest" description="Disordered" evidence="7">
    <location>
        <begin position="493"/>
        <end position="574"/>
    </location>
</feature>
<evidence type="ECO:0000256" key="5">
    <source>
        <dbReference type="ARBA" id="ARBA00023136"/>
    </source>
</evidence>
<dbReference type="GO" id="GO:0016020">
    <property type="term" value="C:membrane"/>
    <property type="evidence" value="ECO:0007669"/>
    <property type="project" value="UniProtKB-SubCell"/>
</dbReference>
<keyword evidence="5 8" id="KW-0472">Membrane</keyword>
<dbReference type="Proteomes" id="UP001362899">
    <property type="component" value="Unassembled WGS sequence"/>
</dbReference>
<evidence type="ECO:0000256" key="3">
    <source>
        <dbReference type="ARBA" id="ARBA00022692"/>
    </source>
</evidence>
<keyword evidence="4 8" id="KW-1133">Transmembrane helix</keyword>
<feature type="compositionally biased region" description="Polar residues" evidence="7">
    <location>
        <begin position="498"/>
        <end position="524"/>
    </location>
</feature>
<dbReference type="InterPro" id="IPR024528">
    <property type="entry name" value="ThrE_2"/>
</dbReference>
<accession>A0AAV5RDZ6</accession>
<feature type="transmembrane region" description="Helical" evidence="8">
    <location>
        <begin position="921"/>
        <end position="940"/>
    </location>
</feature>
<feature type="region of interest" description="Disordered" evidence="7">
    <location>
        <begin position="219"/>
        <end position="239"/>
    </location>
</feature>
<keyword evidence="12" id="KW-1185">Reference proteome</keyword>
<evidence type="ECO:0000259" key="9">
    <source>
        <dbReference type="Pfam" id="PF06738"/>
    </source>
</evidence>
<evidence type="ECO:0000313" key="11">
    <source>
        <dbReference type="EMBL" id="GMM49794.1"/>
    </source>
</evidence>
<dbReference type="PANTHER" id="PTHR31082:SF4">
    <property type="entry name" value="PHEROMONE-REGULATED MEMBRANE PROTEIN 10"/>
    <property type="match status" value="1"/>
</dbReference>
<comment type="subcellular location">
    <subcellularLocation>
        <location evidence="1">Membrane</location>
        <topology evidence="1">Multi-pass membrane protein</topology>
    </subcellularLocation>
</comment>
<dbReference type="Pfam" id="PF12821">
    <property type="entry name" value="ThrE_2"/>
    <property type="match status" value="1"/>
</dbReference>
<feature type="compositionally biased region" description="Polar residues" evidence="7">
    <location>
        <begin position="74"/>
        <end position="84"/>
    </location>
</feature>
<feature type="transmembrane region" description="Helical" evidence="8">
    <location>
        <begin position="1097"/>
        <end position="1117"/>
    </location>
</feature>
<feature type="transmembrane region" description="Helical" evidence="8">
    <location>
        <begin position="879"/>
        <end position="901"/>
    </location>
</feature>
<dbReference type="EMBL" id="BTGC01000003">
    <property type="protein sequence ID" value="GMM49794.1"/>
    <property type="molecule type" value="Genomic_DNA"/>
</dbReference>
<gene>
    <name evidence="11" type="ORF">DASB73_007520</name>
</gene>
<feature type="compositionally biased region" description="Polar residues" evidence="7">
    <location>
        <begin position="319"/>
        <end position="336"/>
    </location>
</feature>
<dbReference type="PANTHER" id="PTHR31082">
    <property type="entry name" value="PHEROMONE-REGULATED MEMBRANE PROTEIN 10"/>
    <property type="match status" value="1"/>
</dbReference>
<feature type="compositionally biased region" description="Low complexity" evidence="7">
    <location>
        <begin position="529"/>
        <end position="543"/>
    </location>
</feature>
<feature type="domain" description="Threonine/serine exporter-like N-terminal" evidence="9">
    <location>
        <begin position="691"/>
        <end position="936"/>
    </location>
</feature>
<feature type="transmembrane region" description="Helical" evidence="8">
    <location>
        <begin position="847"/>
        <end position="867"/>
    </location>
</feature>
<evidence type="ECO:0000259" key="10">
    <source>
        <dbReference type="Pfam" id="PF12821"/>
    </source>
</evidence>
<comment type="caution">
    <text evidence="11">The sequence shown here is derived from an EMBL/GenBank/DDBJ whole genome shotgun (WGS) entry which is preliminary data.</text>
</comment>
<evidence type="ECO:0000256" key="4">
    <source>
        <dbReference type="ARBA" id="ARBA00022989"/>
    </source>
</evidence>
<dbReference type="AlphaFoldDB" id="A0AAV5RDZ6"/>
<feature type="region of interest" description="Disordered" evidence="7">
    <location>
        <begin position="178"/>
        <end position="202"/>
    </location>
</feature>
<feature type="transmembrane region" description="Helical" evidence="8">
    <location>
        <begin position="824"/>
        <end position="841"/>
    </location>
</feature>
<feature type="transmembrane region" description="Helical" evidence="8">
    <location>
        <begin position="796"/>
        <end position="817"/>
    </location>
</feature>
<feature type="compositionally biased region" description="Polar residues" evidence="7">
    <location>
        <begin position="26"/>
        <end position="37"/>
    </location>
</feature>
<feature type="compositionally biased region" description="Acidic residues" evidence="7">
    <location>
        <begin position="92"/>
        <end position="117"/>
    </location>
</feature>
<evidence type="ECO:0000256" key="1">
    <source>
        <dbReference type="ARBA" id="ARBA00004141"/>
    </source>
</evidence>
<feature type="compositionally biased region" description="Basic and acidic residues" evidence="7">
    <location>
        <begin position="416"/>
        <end position="439"/>
    </location>
</feature>
<evidence type="ECO:0000256" key="7">
    <source>
        <dbReference type="SAM" id="MobiDB-lite"/>
    </source>
</evidence>
<protein>
    <recommendedName>
        <fullName evidence="2">Pheromone-regulated membrane protein 10</fullName>
    </recommendedName>
</protein>
<evidence type="ECO:0000256" key="8">
    <source>
        <dbReference type="SAM" id="Phobius"/>
    </source>
</evidence>